<dbReference type="RefSeq" id="WP_152765653.1">
    <property type="nucleotide sequence ID" value="NZ_WHLY01000002.1"/>
</dbReference>
<keyword evidence="4" id="KW-1185">Reference proteome</keyword>
<accession>A0A7C9F932</accession>
<evidence type="ECO:0000313" key="3">
    <source>
        <dbReference type="EMBL" id="MPR37146.1"/>
    </source>
</evidence>
<dbReference type="EMBL" id="WHLY01000002">
    <property type="protein sequence ID" value="MPR37106.1"/>
    <property type="molecule type" value="Genomic_DNA"/>
</dbReference>
<feature type="region of interest" description="Disordered" evidence="1">
    <location>
        <begin position="43"/>
        <end position="63"/>
    </location>
</feature>
<dbReference type="PROSITE" id="PS51257">
    <property type="entry name" value="PROKAR_LIPOPROTEIN"/>
    <property type="match status" value="1"/>
</dbReference>
<protein>
    <submittedName>
        <fullName evidence="2">Uncharacterized protein</fullName>
    </submittedName>
</protein>
<organism evidence="2 4">
    <name type="scientific">Salmonirosea aquatica</name>
    <dbReference type="NCBI Taxonomy" id="2654236"/>
    <lineage>
        <taxon>Bacteria</taxon>
        <taxon>Pseudomonadati</taxon>
        <taxon>Bacteroidota</taxon>
        <taxon>Cytophagia</taxon>
        <taxon>Cytophagales</taxon>
        <taxon>Spirosomataceae</taxon>
        <taxon>Salmonirosea</taxon>
    </lineage>
</organism>
<gene>
    <name evidence="2" type="ORF">GBK04_28175</name>
    <name evidence="3" type="ORF">GBK04_28380</name>
</gene>
<evidence type="ECO:0000313" key="4">
    <source>
        <dbReference type="Proteomes" id="UP000479293"/>
    </source>
</evidence>
<feature type="compositionally biased region" description="Basic and acidic residues" evidence="1">
    <location>
        <begin position="46"/>
        <end position="55"/>
    </location>
</feature>
<dbReference type="EMBL" id="WHLY01000002">
    <property type="protein sequence ID" value="MPR37146.1"/>
    <property type="molecule type" value="Genomic_DNA"/>
</dbReference>
<evidence type="ECO:0000313" key="2">
    <source>
        <dbReference type="EMBL" id="MPR37106.1"/>
    </source>
</evidence>
<proteinExistence type="predicted"/>
<dbReference type="Proteomes" id="UP000479293">
    <property type="component" value="Unassembled WGS sequence"/>
</dbReference>
<sequence>MKKYATLLLGFLLLAACSTEKSTEEAEQIRLLKEQNELLKNQLATKKNEPAERPKAKPPVPAKKSITVDQIKQDLLNQSVSYWHQGALAKVKKQWVFASLAEYKSVEVENEQVRDNYQEKTLAMTLQDQATGERFYARMLVSYNKHGEQWVLSRWDALQFSEIK</sequence>
<dbReference type="AlphaFoldDB" id="A0A7C9F932"/>
<name>A0A7C9F932_9BACT</name>
<comment type="caution">
    <text evidence="2">The sequence shown here is derived from an EMBL/GenBank/DDBJ whole genome shotgun (WGS) entry which is preliminary data.</text>
</comment>
<evidence type="ECO:0000256" key="1">
    <source>
        <dbReference type="SAM" id="MobiDB-lite"/>
    </source>
</evidence>
<reference evidence="2 4" key="1">
    <citation type="submission" date="2019-10" db="EMBL/GenBank/DDBJ databases">
        <title>Draft Genome Sequence of Cytophagaceae sp. SJW1-29.</title>
        <authorList>
            <person name="Choi A."/>
        </authorList>
    </citation>
    <scope>NUCLEOTIDE SEQUENCE [LARGE SCALE GENOMIC DNA]</scope>
    <source>
        <strain evidence="2 4">SJW1-29</strain>
    </source>
</reference>